<feature type="domain" description="M23ase beta-sheet core" evidence="4">
    <location>
        <begin position="299"/>
        <end position="390"/>
    </location>
</feature>
<feature type="coiled-coil region" evidence="2">
    <location>
        <begin position="24"/>
        <end position="118"/>
    </location>
</feature>
<evidence type="ECO:0000259" key="4">
    <source>
        <dbReference type="Pfam" id="PF01551"/>
    </source>
</evidence>
<dbReference type="GO" id="GO:0004222">
    <property type="term" value="F:metalloendopeptidase activity"/>
    <property type="evidence" value="ECO:0007669"/>
    <property type="project" value="TreeGrafter"/>
</dbReference>
<accession>A0A937FXP6</accession>
<feature type="chain" id="PRO_5037888384" evidence="3">
    <location>
        <begin position="24"/>
        <end position="397"/>
    </location>
</feature>
<comment type="caution">
    <text evidence="5">The sequence shown here is derived from an EMBL/GenBank/DDBJ whole genome shotgun (WGS) entry which is preliminary data.</text>
</comment>
<organism evidence="5 6">
    <name type="scientific">Fulvivirga marina</name>
    <dbReference type="NCBI Taxonomy" id="2494733"/>
    <lineage>
        <taxon>Bacteria</taxon>
        <taxon>Pseudomonadati</taxon>
        <taxon>Bacteroidota</taxon>
        <taxon>Cytophagia</taxon>
        <taxon>Cytophagales</taxon>
        <taxon>Fulvivirgaceae</taxon>
        <taxon>Fulvivirga</taxon>
    </lineage>
</organism>
<dbReference type="InterPro" id="IPR011055">
    <property type="entry name" value="Dup_hybrid_motif"/>
</dbReference>
<feature type="coiled-coil region" evidence="2">
    <location>
        <begin position="201"/>
        <end position="242"/>
    </location>
</feature>
<evidence type="ECO:0000313" key="5">
    <source>
        <dbReference type="EMBL" id="MBL6446917.1"/>
    </source>
</evidence>
<dbReference type="Gene3D" id="6.10.250.3150">
    <property type="match status" value="1"/>
</dbReference>
<protein>
    <submittedName>
        <fullName evidence="5">Peptidoglycan DD-metalloendopeptidase family protein</fullName>
    </submittedName>
</protein>
<keyword evidence="2" id="KW-0175">Coiled coil</keyword>
<dbReference type="PANTHER" id="PTHR21666:SF289">
    <property type="entry name" value="L-ALA--D-GLU ENDOPEPTIDASE"/>
    <property type="match status" value="1"/>
</dbReference>
<evidence type="ECO:0000256" key="3">
    <source>
        <dbReference type="SAM" id="SignalP"/>
    </source>
</evidence>
<reference evidence="5" key="1">
    <citation type="submission" date="2021-01" db="EMBL/GenBank/DDBJ databases">
        <title>Fulvivirga kasyanovii gen. nov., sp nov., a novel member of the phylum Bacteroidetes isolated from seawater in a mussel farm.</title>
        <authorList>
            <person name="Zhao L.-H."/>
            <person name="Wang Z.-J."/>
        </authorList>
    </citation>
    <scope>NUCLEOTIDE SEQUENCE</scope>
    <source>
        <strain evidence="5">29W222</strain>
    </source>
</reference>
<evidence type="ECO:0000256" key="1">
    <source>
        <dbReference type="ARBA" id="ARBA00022729"/>
    </source>
</evidence>
<sequence length="397" mass="45037">MGVSKKLFGIFFLLLLFSTSASIAQKSKAQLQKEKQENLRKIQEAEKILAETTGKKKNTMGQLSALNQRIKTQEDLISSIRKEINLLNEEIEENNQIIASLEDDVKQLKKEYASMVYAAHKANSGFNKLTFIFSAESFNQFLMRLQYMDQYGKARKKQAEQISKVQETLSSQILLIESKMSEKNILLAEQLEENKSLFSLKQNQNQLVQNLQQQEKSLKKDLDERREAVAKLDKLINDLIKEELAKARKAEKTVTDASVKLSNEFADNKSKLPWPVSGFVSQKFGRHNHPVLRGIVVQSTGINIQTKEKEKVKAIFNGEVRTVAFIPLVGNTVVINHGDYYTVYAGLKDVLVKTGQKVTTGQELGEILTNKDGVSELKFEVRKSVTALDPQQWLNRN</sequence>
<dbReference type="RefSeq" id="WP_202856452.1">
    <property type="nucleotide sequence ID" value="NZ_JAEUGD010000042.1"/>
</dbReference>
<keyword evidence="6" id="KW-1185">Reference proteome</keyword>
<dbReference type="Pfam" id="PF01551">
    <property type="entry name" value="Peptidase_M23"/>
    <property type="match status" value="1"/>
</dbReference>
<gene>
    <name evidence="5" type="ORF">JMN32_11395</name>
</gene>
<proteinExistence type="predicted"/>
<dbReference type="SUPFAM" id="SSF51261">
    <property type="entry name" value="Duplicated hybrid motif"/>
    <property type="match status" value="1"/>
</dbReference>
<dbReference type="InterPro" id="IPR050570">
    <property type="entry name" value="Cell_wall_metabolism_enzyme"/>
</dbReference>
<dbReference type="InterPro" id="IPR016047">
    <property type="entry name" value="M23ase_b-sheet_dom"/>
</dbReference>
<dbReference type="Gene3D" id="2.70.70.10">
    <property type="entry name" value="Glucose Permease (Domain IIA)"/>
    <property type="match status" value="1"/>
</dbReference>
<dbReference type="AlphaFoldDB" id="A0A937FXP6"/>
<feature type="signal peptide" evidence="3">
    <location>
        <begin position="1"/>
        <end position="23"/>
    </location>
</feature>
<evidence type="ECO:0000313" key="6">
    <source>
        <dbReference type="Proteomes" id="UP000614216"/>
    </source>
</evidence>
<dbReference type="CDD" id="cd12797">
    <property type="entry name" value="M23_peptidase"/>
    <property type="match status" value="1"/>
</dbReference>
<keyword evidence="1 3" id="KW-0732">Signal</keyword>
<evidence type="ECO:0000256" key="2">
    <source>
        <dbReference type="SAM" id="Coils"/>
    </source>
</evidence>
<dbReference type="Proteomes" id="UP000614216">
    <property type="component" value="Unassembled WGS sequence"/>
</dbReference>
<dbReference type="EMBL" id="JAEUGD010000042">
    <property type="protein sequence ID" value="MBL6446917.1"/>
    <property type="molecule type" value="Genomic_DNA"/>
</dbReference>
<name>A0A937FXP6_9BACT</name>
<dbReference type="PANTHER" id="PTHR21666">
    <property type="entry name" value="PEPTIDASE-RELATED"/>
    <property type="match status" value="1"/>
</dbReference>